<dbReference type="InterPro" id="IPR032861">
    <property type="entry name" value="TAXi_N"/>
</dbReference>
<evidence type="ECO:0000256" key="3">
    <source>
        <dbReference type="ARBA" id="ARBA00022801"/>
    </source>
</evidence>
<reference evidence="6 7" key="1">
    <citation type="journal article" date="2019" name="Sci. Rep.">
        <title>A high-quality genome of Eragrostis curvula grass provides insights into Poaceae evolution and supports new strategies to enhance forage quality.</title>
        <authorList>
            <person name="Carballo J."/>
            <person name="Santos B.A.C.M."/>
            <person name="Zappacosta D."/>
            <person name="Garbus I."/>
            <person name="Selva J.P."/>
            <person name="Gallo C.A."/>
            <person name="Diaz A."/>
            <person name="Albertini E."/>
            <person name="Caccamo M."/>
            <person name="Echenique V."/>
        </authorList>
    </citation>
    <scope>NUCLEOTIDE SEQUENCE [LARGE SCALE GENOMIC DNA]</scope>
    <source>
        <strain evidence="7">cv. Victoria</strain>
        <tissue evidence="6">Leaf</tissue>
    </source>
</reference>
<dbReference type="AlphaFoldDB" id="A0A5J9UDB8"/>
<evidence type="ECO:0000256" key="4">
    <source>
        <dbReference type="SAM" id="SignalP"/>
    </source>
</evidence>
<dbReference type="InterPro" id="IPR021109">
    <property type="entry name" value="Peptidase_aspartic_dom_sf"/>
</dbReference>
<comment type="caution">
    <text evidence="6">The sequence shown here is derived from an EMBL/GenBank/DDBJ whole genome shotgun (WGS) entry which is preliminary data.</text>
</comment>
<accession>A0A5J9UDB8</accession>
<dbReference type="Pfam" id="PF14543">
    <property type="entry name" value="TAXi_N"/>
    <property type="match status" value="1"/>
</dbReference>
<protein>
    <recommendedName>
        <fullName evidence="5">Peptidase A1 domain-containing protein</fullName>
    </recommendedName>
</protein>
<evidence type="ECO:0000256" key="2">
    <source>
        <dbReference type="ARBA" id="ARBA00022670"/>
    </source>
</evidence>
<dbReference type="GO" id="GO:0005576">
    <property type="term" value="C:extracellular region"/>
    <property type="evidence" value="ECO:0007669"/>
    <property type="project" value="TreeGrafter"/>
</dbReference>
<keyword evidence="7" id="KW-1185">Reference proteome</keyword>
<evidence type="ECO:0000259" key="5">
    <source>
        <dbReference type="PROSITE" id="PS51767"/>
    </source>
</evidence>
<proteinExistence type="inferred from homology"/>
<feature type="signal peptide" evidence="4">
    <location>
        <begin position="1"/>
        <end position="23"/>
    </location>
</feature>
<dbReference type="Proteomes" id="UP000324897">
    <property type="component" value="Unassembled WGS sequence"/>
</dbReference>
<dbReference type="Gene3D" id="2.40.70.10">
    <property type="entry name" value="Acid Proteases"/>
    <property type="match status" value="1"/>
</dbReference>
<dbReference type="GO" id="GO:0008233">
    <property type="term" value="F:peptidase activity"/>
    <property type="evidence" value="ECO:0007669"/>
    <property type="project" value="UniProtKB-KW"/>
</dbReference>
<name>A0A5J9UDB8_9POAL</name>
<evidence type="ECO:0000313" key="6">
    <source>
        <dbReference type="EMBL" id="TVU21536.1"/>
    </source>
</evidence>
<keyword evidence="2" id="KW-0645">Protease</keyword>
<dbReference type="Gramene" id="TVU21536">
    <property type="protein sequence ID" value="TVU21536"/>
    <property type="gene ID" value="EJB05_31177"/>
</dbReference>
<evidence type="ECO:0000313" key="7">
    <source>
        <dbReference type="Proteomes" id="UP000324897"/>
    </source>
</evidence>
<feature type="domain" description="Peptidase A1" evidence="5">
    <location>
        <begin position="88"/>
        <end position="126"/>
    </location>
</feature>
<feature type="non-terminal residue" evidence="6">
    <location>
        <position position="1"/>
    </location>
</feature>
<feature type="chain" id="PRO_5023894036" description="Peptidase A1 domain-containing protein" evidence="4">
    <location>
        <begin position="24"/>
        <end position="126"/>
    </location>
</feature>
<organism evidence="6 7">
    <name type="scientific">Eragrostis curvula</name>
    <name type="common">weeping love grass</name>
    <dbReference type="NCBI Taxonomy" id="38414"/>
    <lineage>
        <taxon>Eukaryota</taxon>
        <taxon>Viridiplantae</taxon>
        <taxon>Streptophyta</taxon>
        <taxon>Embryophyta</taxon>
        <taxon>Tracheophyta</taxon>
        <taxon>Spermatophyta</taxon>
        <taxon>Magnoliopsida</taxon>
        <taxon>Liliopsida</taxon>
        <taxon>Poales</taxon>
        <taxon>Poaceae</taxon>
        <taxon>PACMAD clade</taxon>
        <taxon>Chloridoideae</taxon>
        <taxon>Eragrostideae</taxon>
        <taxon>Eragrostidinae</taxon>
        <taxon>Eragrostis</taxon>
    </lineage>
</organism>
<comment type="similarity">
    <text evidence="1">Belongs to the peptidase A1 family.</text>
</comment>
<dbReference type="InterPro" id="IPR033121">
    <property type="entry name" value="PEPTIDASE_A1"/>
</dbReference>
<gene>
    <name evidence="6" type="ORF">EJB05_31177</name>
</gene>
<dbReference type="PROSITE" id="PS51767">
    <property type="entry name" value="PEPTIDASE_A1"/>
    <property type="match status" value="1"/>
</dbReference>
<evidence type="ECO:0000256" key="1">
    <source>
        <dbReference type="ARBA" id="ARBA00007447"/>
    </source>
</evidence>
<dbReference type="SUPFAM" id="SSF50630">
    <property type="entry name" value="Acid proteases"/>
    <property type="match status" value="1"/>
</dbReference>
<keyword evidence="4" id="KW-0732">Signal</keyword>
<dbReference type="PANTHER" id="PTHR47967:SF128">
    <property type="entry name" value="ASPARTIC PROTEINASE CDR1-LIKE"/>
    <property type="match status" value="1"/>
</dbReference>
<dbReference type="PANTHER" id="PTHR47967">
    <property type="entry name" value="OS07G0603500 PROTEIN-RELATED"/>
    <property type="match status" value="1"/>
</dbReference>
<sequence length="126" mass="13186">MEATTLPVLLLFAFLLTGRRCCGFSVEFIHRDSPRSPFHDPALSPHERMLAAARRSLDSIGGAGDAAPPPSVDGGGAMSEIVTRSFEYLMSVRLGTPPTQVLAIADTGSDLVWVGCRNDSGGAAAA</sequence>
<dbReference type="GO" id="GO:0006508">
    <property type="term" value="P:proteolysis"/>
    <property type="evidence" value="ECO:0007669"/>
    <property type="project" value="UniProtKB-KW"/>
</dbReference>
<dbReference type="InterPro" id="IPR051708">
    <property type="entry name" value="Plant_Aspart_Prot_A1"/>
</dbReference>
<dbReference type="EMBL" id="RWGY01000026">
    <property type="protein sequence ID" value="TVU21536.1"/>
    <property type="molecule type" value="Genomic_DNA"/>
</dbReference>
<dbReference type="OrthoDB" id="775830at2759"/>
<keyword evidence="3" id="KW-0378">Hydrolase</keyword>